<gene>
    <name evidence="2" type="ORF">SAMN04489712_13433</name>
</gene>
<protein>
    <submittedName>
        <fullName evidence="2">Uncharacterized protein</fullName>
    </submittedName>
</protein>
<evidence type="ECO:0000256" key="1">
    <source>
        <dbReference type="SAM" id="MobiDB-lite"/>
    </source>
</evidence>
<dbReference type="EMBL" id="FNVO01000034">
    <property type="protein sequence ID" value="SEG92556.1"/>
    <property type="molecule type" value="Genomic_DNA"/>
</dbReference>
<feature type="compositionally biased region" description="Pro residues" evidence="1">
    <location>
        <begin position="104"/>
        <end position="120"/>
    </location>
</feature>
<reference evidence="2" key="1">
    <citation type="submission" date="2016-10" db="EMBL/GenBank/DDBJ databases">
        <authorList>
            <person name="de Groot N.N."/>
        </authorList>
    </citation>
    <scope>NUCLEOTIDE SEQUENCE [LARGE SCALE GENOMIC DNA]</scope>
    <source>
        <strain evidence="2">DSM 43163</strain>
    </source>
</reference>
<evidence type="ECO:0000313" key="3">
    <source>
        <dbReference type="Proteomes" id="UP000236723"/>
    </source>
</evidence>
<accession>A0A1H6E6G5</accession>
<proteinExistence type="predicted"/>
<keyword evidence="3" id="KW-1185">Reference proteome</keyword>
<evidence type="ECO:0000313" key="2">
    <source>
        <dbReference type="EMBL" id="SEG92556.1"/>
    </source>
</evidence>
<dbReference type="AlphaFoldDB" id="A0A1H6E6G5"/>
<name>A0A1H6E6G5_9ACTN</name>
<dbReference type="Proteomes" id="UP000236723">
    <property type="component" value="Unassembled WGS sequence"/>
</dbReference>
<organism evidence="2 3">
    <name type="scientific">Thermomonospora echinospora</name>
    <dbReference type="NCBI Taxonomy" id="1992"/>
    <lineage>
        <taxon>Bacteria</taxon>
        <taxon>Bacillati</taxon>
        <taxon>Actinomycetota</taxon>
        <taxon>Actinomycetes</taxon>
        <taxon>Streptosporangiales</taxon>
        <taxon>Thermomonosporaceae</taxon>
        <taxon>Thermomonospora</taxon>
    </lineage>
</organism>
<sequence>MHVHQTLHLHNVRSRIARRPPGVTPPEIAMNAHLTDSDREALWLAHELREEMRQALERRGVTSAPGVSPFVDSTGCPSVIVRMDADAVRALALILGEHRAAPAMPAPPAAPVGPPAPIPPAAQRRHDGSHVFPTREPVGYPQP</sequence>
<feature type="region of interest" description="Disordered" evidence="1">
    <location>
        <begin position="102"/>
        <end position="143"/>
    </location>
</feature>